<accession>A0A1G8J9N2</accession>
<protein>
    <submittedName>
        <fullName evidence="3">Acetyl esterase/lipase</fullName>
    </submittedName>
</protein>
<feature type="domain" description="Peptidase S9 prolyl oligopeptidase catalytic" evidence="2">
    <location>
        <begin position="83"/>
        <end position="244"/>
    </location>
</feature>
<dbReference type="Proteomes" id="UP000199050">
    <property type="component" value="Unassembled WGS sequence"/>
</dbReference>
<evidence type="ECO:0000313" key="3">
    <source>
        <dbReference type="EMBL" id="SDI27360.1"/>
    </source>
</evidence>
<keyword evidence="1" id="KW-0378">Hydrolase</keyword>
<dbReference type="InterPro" id="IPR050300">
    <property type="entry name" value="GDXG_lipolytic_enzyme"/>
</dbReference>
<evidence type="ECO:0000259" key="2">
    <source>
        <dbReference type="Pfam" id="PF00326"/>
    </source>
</evidence>
<reference evidence="4" key="1">
    <citation type="submission" date="2016-10" db="EMBL/GenBank/DDBJ databases">
        <authorList>
            <person name="Varghese N."/>
            <person name="Submissions S."/>
        </authorList>
    </citation>
    <scope>NUCLEOTIDE SEQUENCE [LARGE SCALE GENOMIC DNA]</scope>
    <source>
        <strain evidence="4">CGMCC 1.11012</strain>
    </source>
</reference>
<gene>
    <name evidence="3" type="ORF">SAMN05216192_104110</name>
</gene>
<dbReference type="AlphaFoldDB" id="A0A1G8J9N2"/>
<dbReference type="STRING" id="1174501.SAMN05216192_104110"/>
<dbReference type="Pfam" id="PF00326">
    <property type="entry name" value="Peptidase_S9"/>
    <property type="match status" value="1"/>
</dbReference>
<dbReference type="GO" id="GO:0006508">
    <property type="term" value="P:proteolysis"/>
    <property type="evidence" value="ECO:0007669"/>
    <property type="project" value="InterPro"/>
</dbReference>
<dbReference type="Gene3D" id="3.40.50.1820">
    <property type="entry name" value="alpha/beta hydrolase"/>
    <property type="match status" value="1"/>
</dbReference>
<dbReference type="EMBL" id="FNDX01000004">
    <property type="protein sequence ID" value="SDI27360.1"/>
    <property type="molecule type" value="Genomic_DNA"/>
</dbReference>
<sequence length="255" mass="27259">MLHVCLDGDGAVPENSGASILSLYPLPVQEARPFILVLPGGGYHHLAQHEGRPVAEWLNSLGIHAGVLKYRTQNIEPASLIKDVVDALAWVRETPKDWSVQPGQVGLTGFSAGGHLAALAAVTAAPACKPDLLILGYPVITFEEPFAHMGSRTNMLGSSPAEAEVAAHSAERQVNADSPPAFIWTTADDASVPVENSLKFASALSEAGIPFELHIFEEGRHGLGLSAGNAECRQWLQLCEVWLGKHHFVAKKEEV</sequence>
<evidence type="ECO:0000256" key="1">
    <source>
        <dbReference type="ARBA" id="ARBA00022801"/>
    </source>
</evidence>
<evidence type="ECO:0000313" key="4">
    <source>
        <dbReference type="Proteomes" id="UP000199050"/>
    </source>
</evidence>
<dbReference type="GO" id="GO:0008236">
    <property type="term" value="F:serine-type peptidase activity"/>
    <property type="evidence" value="ECO:0007669"/>
    <property type="project" value="InterPro"/>
</dbReference>
<proteinExistence type="predicted"/>
<dbReference type="InterPro" id="IPR029058">
    <property type="entry name" value="AB_hydrolase_fold"/>
</dbReference>
<dbReference type="SUPFAM" id="SSF53474">
    <property type="entry name" value="alpha/beta-Hydrolases"/>
    <property type="match status" value="1"/>
</dbReference>
<dbReference type="PANTHER" id="PTHR48081">
    <property type="entry name" value="AB HYDROLASE SUPERFAMILY PROTEIN C4A8.06C"/>
    <property type="match status" value="1"/>
</dbReference>
<name>A0A1G8J9N2_9BACL</name>
<organism evidence="3 4">
    <name type="scientific">Paenibacillus typhae</name>
    <dbReference type="NCBI Taxonomy" id="1174501"/>
    <lineage>
        <taxon>Bacteria</taxon>
        <taxon>Bacillati</taxon>
        <taxon>Bacillota</taxon>
        <taxon>Bacilli</taxon>
        <taxon>Bacillales</taxon>
        <taxon>Paenibacillaceae</taxon>
        <taxon>Paenibacillus</taxon>
    </lineage>
</organism>
<dbReference type="PANTHER" id="PTHR48081:SF6">
    <property type="entry name" value="PEPTIDASE S9 PROLYL OLIGOPEPTIDASE CATALYTIC DOMAIN-CONTAINING PROTEIN"/>
    <property type="match status" value="1"/>
</dbReference>
<keyword evidence="4" id="KW-1185">Reference proteome</keyword>
<dbReference type="RefSeq" id="WP_167360602.1">
    <property type="nucleotide sequence ID" value="NZ_CBCSKY010000004.1"/>
</dbReference>
<dbReference type="InterPro" id="IPR001375">
    <property type="entry name" value="Peptidase_S9_cat"/>
</dbReference>